<gene>
    <name evidence="5" type="ORF">IMCC3088_572</name>
</gene>
<sequence length="112" mass="12101">MGIGKNTLSIRLKELIHDGVLTKVHASDGSKFHEYQLTEKGVELAPVILALSTWGDKWLPHELGPSVRLHDNRSGKTVGVGFVDDEGEAVSPEFIQWTPGEGVIASLSQGGR</sequence>
<evidence type="ECO:0000313" key="5">
    <source>
        <dbReference type="EMBL" id="EGG28261.1"/>
    </source>
</evidence>
<dbReference type="GO" id="GO:0003677">
    <property type="term" value="F:DNA binding"/>
    <property type="evidence" value="ECO:0007669"/>
    <property type="project" value="UniProtKB-KW"/>
</dbReference>
<dbReference type="AlphaFoldDB" id="F3L5Z3"/>
<evidence type="ECO:0000256" key="1">
    <source>
        <dbReference type="ARBA" id="ARBA00023015"/>
    </source>
</evidence>
<evidence type="ECO:0000256" key="3">
    <source>
        <dbReference type="ARBA" id="ARBA00023163"/>
    </source>
</evidence>
<dbReference type="InterPro" id="IPR036388">
    <property type="entry name" value="WH-like_DNA-bd_sf"/>
</dbReference>
<dbReference type="Gene3D" id="1.10.10.10">
    <property type="entry name" value="Winged helix-like DNA-binding domain superfamily/Winged helix DNA-binding domain"/>
    <property type="match status" value="1"/>
</dbReference>
<evidence type="ECO:0000259" key="4">
    <source>
        <dbReference type="PROSITE" id="PS51118"/>
    </source>
</evidence>
<evidence type="ECO:0000313" key="6">
    <source>
        <dbReference type="Proteomes" id="UP000005615"/>
    </source>
</evidence>
<protein>
    <recommendedName>
        <fullName evidence="4">HTH hxlR-type domain-containing protein</fullName>
    </recommendedName>
</protein>
<feature type="domain" description="HTH hxlR-type" evidence="4">
    <location>
        <begin position="1"/>
        <end position="63"/>
    </location>
</feature>
<dbReference type="EMBL" id="AEIG01000142">
    <property type="protein sequence ID" value="EGG28261.1"/>
    <property type="molecule type" value="Genomic_DNA"/>
</dbReference>
<dbReference type="Proteomes" id="UP000005615">
    <property type="component" value="Unassembled WGS sequence"/>
</dbReference>
<name>F3L5Z3_9GAMM</name>
<dbReference type="PROSITE" id="PS51118">
    <property type="entry name" value="HTH_HXLR"/>
    <property type="match status" value="1"/>
</dbReference>
<dbReference type="InterPro" id="IPR002577">
    <property type="entry name" value="HTH_HxlR"/>
</dbReference>
<dbReference type="eggNOG" id="COG1733">
    <property type="taxonomic scope" value="Bacteria"/>
</dbReference>
<dbReference type="Pfam" id="PF01638">
    <property type="entry name" value="HxlR"/>
    <property type="match status" value="1"/>
</dbReference>
<evidence type="ECO:0000256" key="2">
    <source>
        <dbReference type="ARBA" id="ARBA00023125"/>
    </source>
</evidence>
<dbReference type="PANTHER" id="PTHR33204">
    <property type="entry name" value="TRANSCRIPTIONAL REGULATOR, MARR FAMILY"/>
    <property type="match status" value="1"/>
</dbReference>
<dbReference type="PANTHER" id="PTHR33204:SF18">
    <property type="entry name" value="TRANSCRIPTIONAL REGULATORY PROTEIN"/>
    <property type="match status" value="1"/>
</dbReference>
<keyword evidence="2" id="KW-0238">DNA-binding</keyword>
<keyword evidence="6" id="KW-1185">Reference proteome</keyword>
<comment type="caution">
    <text evidence="5">The sequence shown here is derived from an EMBL/GenBank/DDBJ whole genome shotgun (WGS) entry which is preliminary data.</text>
</comment>
<dbReference type="STRING" id="2518989.IMCC3088_572"/>
<accession>F3L5Z3</accession>
<dbReference type="InterPro" id="IPR036390">
    <property type="entry name" value="WH_DNA-bd_sf"/>
</dbReference>
<keyword evidence="3" id="KW-0804">Transcription</keyword>
<organism evidence="5 6">
    <name type="scientific">Aequoribacter fuscus</name>
    <dbReference type="NCBI Taxonomy" id="2518989"/>
    <lineage>
        <taxon>Bacteria</taxon>
        <taxon>Pseudomonadati</taxon>
        <taxon>Pseudomonadota</taxon>
        <taxon>Gammaproteobacteria</taxon>
        <taxon>Cellvibrionales</taxon>
        <taxon>Halieaceae</taxon>
        <taxon>Aequoribacter</taxon>
    </lineage>
</organism>
<dbReference type="SUPFAM" id="SSF46785">
    <property type="entry name" value="Winged helix' DNA-binding domain"/>
    <property type="match status" value="1"/>
</dbReference>
<keyword evidence="1" id="KW-0805">Transcription regulation</keyword>
<proteinExistence type="predicted"/>
<reference evidence="5" key="1">
    <citation type="journal article" date="2011" name="J. Bacteriol.">
        <title>Genome sequence of strain IMCC3088, a proteorhodopsin-containing marine bacterium belonging to the OM60/NOR5 clade.</title>
        <authorList>
            <person name="Jang Y."/>
            <person name="Oh H.M."/>
            <person name="Kang I."/>
            <person name="Lee K."/>
            <person name="Yang S.J."/>
            <person name="Cho J.C."/>
        </authorList>
    </citation>
    <scope>NUCLEOTIDE SEQUENCE [LARGE SCALE GENOMIC DNA]</scope>
    <source>
        <strain evidence="5">IMCC3088</strain>
    </source>
</reference>